<dbReference type="AlphaFoldDB" id="A0A6I6FU92"/>
<dbReference type="Proteomes" id="UP000612266">
    <property type="component" value="Unassembled WGS sequence"/>
</dbReference>
<evidence type="ECO:0000313" key="3">
    <source>
        <dbReference type="EMBL" id="QIF91682.1"/>
    </source>
</evidence>
<evidence type="ECO:0000313" key="2">
    <source>
        <dbReference type="EMBL" id="MBG2913918.1"/>
    </source>
</evidence>
<keyword evidence="4" id="KW-1185">Reference proteome</keyword>
<dbReference type="EMBL" id="CP047340">
    <property type="protein sequence ID" value="QIF91682.1"/>
    <property type="molecule type" value="Genomic_DNA"/>
</dbReference>
<reference evidence="3 4" key="1">
    <citation type="submission" date="2020-01" db="EMBL/GenBank/DDBJ databases">
        <title>The genomic epidemiology of tigecycline resistance gene tet(X) variants in a swine farm in China.</title>
        <authorList>
            <person name="Peng K."/>
            <person name="Li R."/>
        </authorList>
    </citation>
    <scope>NUCLEOTIDE SEQUENCE [LARGE SCALE GENOMIC DNA]</scope>
    <source>
        <strain evidence="3 4">ZF1</strain>
    </source>
</reference>
<sequence>MLKNIAISLSLLFISSSAFSATLAEKELHQKFEENIQSRVVDLNKSCDANIKVTFDWPAFTADDLKTIGVDSYCSEGLKGVINTCESSKIAQETVKEKIQNITCSKATPRSIELKEGTLNFGIDFNAANDAKAVQEHLMNNL</sequence>
<feature type="chain" id="PRO_5044633617" evidence="1">
    <location>
        <begin position="21"/>
        <end position="142"/>
    </location>
</feature>
<evidence type="ECO:0000256" key="1">
    <source>
        <dbReference type="SAM" id="SignalP"/>
    </source>
</evidence>
<gene>
    <name evidence="3" type="ORF">GTH23_17440</name>
    <name evidence="2" type="ORF">I4901_06015</name>
</gene>
<reference evidence="2" key="2">
    <citation type="submission" date="2020-11" db="EMBL/GenBank/DDBJ databases">
        <title>Enhanced detection system for hospital associated transmission using whole genome sequencing surveillance.</title>
        <authorList>
            <person name="Harrison L.H."/>
            <person name="Van Tyne D."/>
            <person name="Marsh J.W."/>
            <person name="Griffith M.P."/>
            <person name="Snyder D.J."/>
            <person name="Cooper V.S."/>
            <person name="Mustapha M."/>
        </authorList>
    </citation>
    <scope>NUCLEOTIDE SEQUENCE</scope>
    <source>
        <strain evidence="2">PR00070</strain>
    </source>
</reference>
<evidence type="ECO:0000313" key="4">
    <source>
        <dbReference type="Proteomes" id="UP000501338"/>
    </source>
</evidence>
<proteinExistence type="predicted"/>
<dbReference type="GeneID" id="57334605"/>
<dbReference type="Proteomes" id="UP000501338">
    <property type="component" value="Chromosome"/>
</dbReference>
<keyword evidence="1" id="KW-0732">Signal</keyword>
<accession>A0A6I6FU92</accession>
<organism evidence="2 5">
    <name type="scientific">Proteus terrae subsp. cibarius</name>
    <dbReference type="NCBI Taxonomy" id="626774"/>
    <lineage>
        <taxon>Bacteria</taxon>
        <taxon>Pseudomonadati</taxon>
        <taxon>Pseudomonadota</taxon>
        <taxon>Gammaproteobacteria</taxon>
        <taxon>Enterobacterales</taxon>
        <taxon>Morganellaceae</taxon>
        <taxon>Proteus</taxon>
    </lineage>
</organism>
<feature type="signal peptide" evidence="1">
    <location>
        <begin position="1"/>
        <end position="20"/>
    </location>
</feature>
<dbReference type="RefSeq" id="WP_075671189.1">
    <property type="nucleotide sequence ID" value="NZ_CP045008.1"/>
</dbReference>
<evidence type="ECO:0000313" key="5">
    <source>
        <dbReference type="Proteomes" id="UP000612266"/>
    </source>
</evidence>
<name>A0A6I6FU92_9GAMM</name>
<dbReference type="EMBL" id="JADSJR010000006">
    <property type="protein sequence ID" value="MBG2913918.1"/>
    <property type="molecule type" value="Genomic_DNA"/>
</dbReference>
<protein>
    <submittedName>
        <fullName evidence="2">Uncharacterized protein</fullName>
    </submittedName>
</protein>